<feature type="transmembrane region" description="Helical" evidence="11">
    <location>
        <begin position="1440"/>
        <end position="1458"/>
    </location>
</feature>
<feature type="transmembrane region" description="Helical" evidence="11">
    <location>
        <begin position="1241"/>
        <end position="1267"/>
    </location>
</feature>
<keyword evidence="6" id="KW-0547">Nucleotide-binding</keyword>
<dbReference type="Pfam" id="PF01061">
    <property type="entry name" value="ABC2_membrane"/>
    <property type="match status" value="2"/>
</dbReference>
<name>A0ABR3EWJ6_9AGAR</name>
<dbReference type="Pfam" id="PF19055">
    <property type="entry name" value="ABC2_membrane_7"/>
    <property type="match status" value="1"/>
</dbReference>
<comment type="caution">
    <text evidence="13">The sequence shown here is derived from an EMBL/GenBank/DDBJ whole genome shotgun (WGS) entry which is preliminary data.</text>
</comment>
<dbReference type="InterPro" id="IPR003439">
    <property type="entry name" value="ABC_transporter-like_ATP-bd"/>
</dbReference>
<keyword evidence="9 11" id="KW-0472">Membrane</keyword>
<protein>
    <submittedName>
        <fullName evidence="13">Multidrug resistance protein</fullName>
    </submittedName>
</protein>
<organism evidence="13 14">
    <name type="scientific">Marasmius crinis-equi</name>
    <dbReference type="NCBI Taxonomy" id="585013"/>
    <lineage>
        <taxon>Eukaryota</taxon>
        <taxon>Fungi</taxon>
        <taxon>Dikarya</taxon>
        <taxon>Basidiomycota</taxon>
        <taxon>Agaricomycotina</taxon>
        <taxon>Agaricomycetes</taxon>
        <taxon>Agaricomycetidae</taxon>
        <taxon>Agaricales</taxon>
        <taxon>Marasmiineae</taxon>
        <taxon>Marasmiaceae</taxon>
        <taxon>Marasmius</taxon>
    </lineage>
</organism>
<dbReference type="PANTHER" id="PTHR19241">
    <property type="entry name" value="ATP-BINDING CASSETTE TRANSPORTER"/>
    <property type="match status" value="1"/>
</dbReference>
<feature type="domain" description="ABC transporter" evidence="12">
    <location>
        <begin position="133"/>
        <end position="387"/>
    </location>
</feature>
<sequence length="1469" mass="164408">MSLPSTPEKGTSDTKTPFTHNDASEATVYSEVSPDAPQEVTRLARTVTGLSAAQSHYDPQQDAGPFGDDVDPTMDPQSGRFDYHKWIRWMLHLRNRTTSPNGARTAGLSFLNLNVHGYGRPTDYQKTVSNVILDIPGMVKGLFGGKGQRIDILRDFKGVVKEGEMLVVLGPPGSGCSTLLKTISGETHGFMVDEAAELNYQGIPWDLMHKDFRGEVIYNAENDVHFPNLTVGQTLSFAAKARTPRTRIPGVTREQWANHMKDVVMAVFGLSHTENTKVGNDFVRGVSGGERKRVSIAEVALSGSPLQCWDNSTRGLDSATALEFVKTLRLSTKYAGSTAIVAIYQASQDIYDVFDKVTILYEGRQIYFGHARAAKDFFVNLGFECPPRQTTADFLTSLTNPAERKARPGFESRVPRTPDEFVRAWQESDDHKALLQEIDEFNRAYPVGGERVEQFRITRSEMQAKGQRPKSPYTISVPMQVKLCLSRSVDRLKGDMSMSLVTVFGNFIMGLIISSIFYNLPADTSSFYSRSALLFYAVLIAAFQSILEIFSLYEQRPIVEKHSRMALYHPATEAVASMICDLPTKILTNVSFNLVLYFMTNLRREPGAFFFYLLFSFSCTLAMSMIFRSIGSATKTLSQAMAPASVMMLALIIYTGFVIPTRDMHPWFRWINYIDPIAYVFESMMLNEFVGREFPCVNFIPAGPGYENATGLERTCAVTGAQSGNSVVAGTLHLSQSYDYLNSHRWRNFGIVIVFIVFFMGVHLVATEFISAAKSKGEVLVFRRGHLPAPSRKKDDEESTMTTVQEKRSADMDSSDASGVIQKQTAIFQWEDVCYDVKIKGQPRRILDNVDGWVEPGKLTALMGASGAGKTTLLDTLANRVTMGVVTGSMFVDGKPRDQSFQRKTGYVQQQDLHLQTSTVREALIFSARLRQPASVSDKEKVEYVDEVIRLLGMEKYADAVVGVPGEGLNVEQRKRLTIGVELVAKPALLLFLDEPTSGLDSQTAWSICTLLRKLANNGQAILCTIHQPSALLFQEFDRLLFLARGGRTVYFGDIGPNSRTLIDYFERQGADRCPPEANPAEWMLTVIGAAPGAVAKRDYAEAWRESAEYAAVKKELAWKKETLSAKPEEPSSMTSHNEFAAPFHVQFYHCWIRVLEQYWRTPSYIYAKLILCIVSSLFIGFSFWRADNTKQGLQNQMFSIFMLLTIFGSLVNQILPHFVTQRALYEVRERPSKAYSWKAFMLANQLAEIPWNAFASVLVYFCWYYPIGLYRNAEPTDAVTERGGLMWLFLLAFLLFTSTFAHMVIAGIDSADNGGNITQLLFQMILIFCGVLVTPDNLPGFWMFMYRVSPFTYIVDGMLSTGVANTRGHCSDIEVSVLNPPSGQTCGQYLANYMSSAPGTLANPNATSNCQFCTLDQTNDFLSSVASHYHLRWRNFGLTWAYIAFNFFAALFLYWLVRVPKKSKARNV</sequence>
<evidence type="ECO:0000256" key="7">
    <source>
        <dbReference type="ARBA" id="ARBA00022840"/>
    </source>
</evidence>
<feature type="transmembrane region" description="Helical" evidence="11">
    <location>
        <begin position="574"/>
        <end position="597"/>
    </location>
</feature>
<dbReference type="Proteomes" id="UP001465976">
    <property type="component" value="Unassembled WGS sequence"/>
</dbReference>
<gene>
    <name evidence="13" type="primary">CDR1_4</name>
    <name evidence="13" type="ORF">V5O48_014697</name>
</gene>
<feature type="transmembrane region" description="Helical" evidence="11">
    <location>
        <begin position="532"/>
        <end position="553"/>
    </location>
</feature>
<evidence type="ECO:0000256" key="4">
    <source>
        <dbReference type="ARBA" id="ARBA00022692"/>
    </source>
</evidence>
<feature type="transmembrane region" description="Helical" evidence="11">
    <location>
        <begin position="1321"/>
        <end position="1345"/>
    </location>
</feature>
<evidence type="ECO:0000256" key="3">
    <source>
        <dbReference type="ARBA" id="ARBA00022448"/>
    </source>
</evidence>
<dbReference type="EMBL" id="JBAHYK010001623">
    <property type="protein sequence ID" value="KAL0567295.1"/>
    <property type="molecule type" value="Genomic_DNA"/>
</dbReference>
<evidence type="ECO:0000256" key="6">
    <source>
        <dbReference type="ARBA" id="ARBA00022741"/>
    </source>
</evidence>
<dbReference type="InterPro" id="IPR034003">
    <property type="entry name" value="ABCG_PDR_2"/>
</dbReference>
<evidence type="ECO:0000256" key="10">
    <source>
        <dbReference type="SAM" id="MobiDB-lite"/>
    </source>
</evidence>
<reference evidence="13 14" key="1">
    <citation type="submission" date="2024-02" db="EMBL/GenBank/DDBJ databases">
        <title>A draft genome for the cacao thread blight pathogen Marasmius crinis-equi.</title>
        <authorList>
            <person name="Cohen S.P."/>
            <person name="Baruah I.K."/>
            <person name="Amoako-Attah I."/>
            <person name="Bukari Y."/>
            <person name="Meinhardt L.W."/>
            <person name="Bailey B.A."/>
        </authorList>
    </citation>
    <scope>NUCLEOTIDE SEQUENCE [LARGE SCALE GENOMIC DNA]</scope>
    <source>
        <strain evidence="13 14">GH-76</strain>
    </source>
</reference>
<dbReference type="Pfam" id="PF14510">
    <property type="entry name" value="ABC_trans_N"/>
    <property type="match status" value="1"/>
</dbReference>
<dbReference type="SMART" id="SM00382">
    <property type="entry name" value="AAA"/>
    <property type="match status" value="2"/>
</dbReference>
<feature type="region of interest" description="Disordered" evidence="10">
    <location>
        <begin position="1"/>
        <end position="47"/>
    </location>
</feature>
<keyword evidence="7" id="KW-0067">ATP-binding</keyword>
<evidence type="ECO:0000313" key="13">
    <source>
        <dbReference type="EMBL" id="KAL0567295.1"/>
    </source>
</evidence>
<dbReference type="SUPFAM" id="SSF52540">
    <property type="entry name" value="P-loop containing nucleoside triphosphate hydrolases"/>
    <property type="match status" value="2"/>
</dbReference>
<feature type="transmembrane region" description="Helical" evidence="11">
    <location>
        <begin position="1197"/>
        <end position="1220"/>
    </location>
</feature>
<dbReference type="InterPro" id="IPR017871">
    <property type="entry name" value="ABC_transporter-like_CS"/>
</dbReference>
<comment type="subcellular location">
    <subcellularLocation>
        <location evidence="1">Membrane</location>
        <topology evidence="1">Multi-pass membrane protein</topology>
    </subcellularLocation>
</comment>
<evidence type="ECO:0000256" key="11">
    <source>
        <dbReference type="SAM" id="Phobius"/>
    </source>
</evidence>
<dbReference type="Pfam" id="PF06422">
    <property type="entry name" value="PDR_CDR"/>
    <property type="match status" value="1"/>
</dbReference>
<accession>A0ABR3EWJ6</accession>
<evidence type="ECO:0000256" key="8">
    <source>
        <dbReference type="ARBA" id="ARBA00022989"/>
    </source>
</evidence>
<evidence type="ECO:0000256" key="1">
    <source>
        <dbReference type="ARBA" id="ARBA00004141"/>
    </source>
</evidence>
<feature type="region of interest" description="Disordered" evidence="10">
    <location>
        <begin position="790"/>
        <end position="815"/>
    </location>
</feature>
<comment type="similarity">
    <text evidence="2">Belongs to the ABC transporter superfamily. ABCG family. PDR (TC 3.A.1.205) subfamily.</text>
</comment>
<dbReference type="InterPro" id="IPR043926">
    <property type="entry name" value="ABCG_dom"/>
</dbReference>
<dbReference type="Gene3D" id="3.40.50.300">
    <property type="entry name" value="P-loop containing nucleotide triphosphate hydrolases"/>
    <property type="match status" value="2"/>
</dbReference>
<dbReference type="CDD" id="cd03232">
    <property type="entry name" value="ABCG_PDR_domain2"/>
    <property type="match status" value="1"/>
</dbReference>
<dbReference type="InterPro" id="IPR003593">
    <property type="entry name" value="AAA+_ATPase"/>
</dbReference>
<dbReference type="InterPro" id="IPR005285">
    <property type="entry name" value="Drug-R_PDR/CDR"/>
</dbReference>
<evidence type="ECO:0000313" key="14">
    <source>
        <dbReference type="Proteomes" id="UP001465976"/>
    </source>
</evidence>
<evidence type="ECO:0000259" key="12">
    <source>
        <dbReference type="PROSITE" id="PS50893"/>
    </source>
</evidence>
<proteinExistence type="inferred from homology"/>
<keyword evidence="4 11" id="KW-0812">Transmembrane</keyword>
<feature type="transmembrane region" description="Helical" evidence="11">
    <location>
        <begin position="640"/>
        <end position="659"/>
    </location>
</feature>
<evidence type="ECO:0000256" key="9">
    <source>
        <dbReference type="ARBA" id="ARBA00023136"/>
    </source>
</evidence>
<feature type="transmembrane region" description="Helical" evidence="11">
    <location>
        <begin position="609"/>
        <end position="628"/>
    </location>
</feature>
<dbReference type="InterPro" id="IPR027417">
    <property type="entry name" value="P-loop_NTPase"/>
</dbReference>
<dbReference type="InterPro" id="IPR013525">
    <property type="entry name" value="ABC2_TM"/>
</dbReference>
<dbReference type="PROSITE" id="PS00211">
    <property type="entry name" value="ABC_TRANSPORTER_1"/>
    <property type="match status" value="1"/>
</dbReference>
<feature type="domain" description="ABC transporter" evidence="12">
    <location>
        <begin position="828"/>
        <end position="1070"/>
    </location>
</feature>
<evidence type="ECO:0000256" key="2">
    <source>
        <dbReference type="ARBA" id="ARBA00006012"/>
    </source>
</evidence>
<keyword evidence="14" id="KW-1185">Reference proteome</keyword>
<keyword evidence="8 11" id="KW-1133">Transmembrane helix</keyword>
<dbReference type="InterPro" id="IPR034001">
    <property type="entry name" value="ABCG_PDR_1"/>
</dbReference>
<dbReference type="InterPro" id="IPR029481">
    <property type="entry name" value="ABC_trans_N"/>
</dbReference>
<feature type="transmembrane region" description="Helical" evidence="11">
    <location>
        <begin position="1287"/>
        <end position="1309"/>
    </location>
</feature>
<dbReference type="InterPro" id="IPR010929">
    <property type="entry name" value="PDR_CDR_ABC"/>
</dbReference>
<evidence type="ECO:0000256" key="5">
    <source>
        <dbReference type="ARBA" id="ARBA00022737"/>
    </source>
</evidence>
<dbReference type="CDD" id="cd03233">
    <property type="entry name" value="ABCG_PDR_domain1"/>
    <property type="match status" value="1"/>
</dbReference>
<feature type="compositionally biased region" description="Polar residues" evidence="10">
    <location>
        <begin position="1"/>
        <end position="21"/>
    </location>
</feature>
<dbReference type="NCBIfam" id="TIGR00956">
    <property type="entry name" value="3a01205"/>
    <property type="match status" value="1"/>
</dbReference>
<keyword evidence="3" id="KW-0813">Transport</keyword>
<dbReference type="PROSITE" id="PS50893">
    <property type="entry name" value="ABC_TRANSPORTER_2"/>
    <property type="match status" value="2"/>
</dbReference>
<feature type="transmembrane region" description="Helical" evidence="11">
    <location>
        <begin position="1166"/>
        <end position="1185"/>
    </location>
</feature>
<feature type="region of interest" description="Disordered" evidence="10">
    <location>
        <begin position="52"/>
        <end position="71"/>
    </location>
</feature>
<dbReference type="Pfam" id="PF00005">
    <property type="entry name" value="ABC_tran"/>
    <property type="match status" value="2"/>
</dbReference>
<feature type="transmembrane region" description="Helical" evidence="11">
    <location>
        <begin position="500"/>
        <end position="520"/>
    </location>
</feature>
<keyword evidence="5" id="KW-0677">Repeat</keyword>
<feature type="transmembrane region" description="Helical" evidence="11">
    <location>
        <begin position="746"/>
        <end position="766"/>
    </location>
</feature>